<dbReference type="EMBL" id="CP041666">
    <property type="protein sequence ID" value="QDP39463.1"/>
    <property type="molecule type" value="Genomic_DNA"/>
</dbReference>
<evidence type="ECO:0000259" key="1">
    <source>
        <dbReference type="Pfam" id="PF02557"/>
    </source>
</evidence>
<gene>
    <name evidence="2" type="primary">vanY</name>
    <name evidence="2" type="ORF">FN924_04290</name>
</gene>
<dbReference type="PANTHER" id="PTHR34385">
    <property type="entry name" value="D-ALANYL-D-ALANINE CARBOXYPEPTIDASE"/>
    <property type="match status" value="1"/>
</dbReference>
<dbReference type="InterPro" id="IPR003709">
    <property type="entry name" value="VanY-like_core_dom"/>
</dbReference>
<keyword evidence="2" id="KW-0378">Hydrolase</keyword>
<dbReference type="RefSeq" id="WP_143892213.1">
    <property type="nucleotide sequence ID" value="NZ_CP041666.1"/>
</dbReference>
<dbReference type="InterPro" id="IPR058193">
    <property type="entry name" value="VanY/YodJ_core_dom"/>
</dbReference>
<sequence>MKKWGFLILLVLCFGIAYKNVPLSQDNVEIKIYEEKEKIETSEKTKKIEIEKEQIYQGNLLLVNSDYPVQPESMKTDVVNLFTHTELINGFVVLNNDIDLSEKIAKEFADLVAAAEKDGVNHFAITSGFRDLSDQQALFQDMGPDIALPPGHSEHNLGLSLDVGSTQMKMEDAPEGEWIENHAWKYGFILRYPENKKDITGIQYEPWHIRYVGLPHSAIMKEKNFVLEEYLDYLKEEKTISADVNGKNYDIFYYPVTDSTNVQIPANSHYEISGNNMDGVIVTVWDEQPDGNQVED</sequence>
<dbReference type="Pfam" id="PF02557">
    <property type="entry name" value="VanY"/>
    <property type="match status" value="1"/>
</dbReference>
<dbReference type="SUPFAM" id="SSF55166">
    <property type="entry name" value="Hedgehog/DD-peptidase"/>
    <property type="match status" value="1"/>
</dbReference>
<dbReference type="OrthoDB" id="9792074at2"/>
<dbReference type="KEGG" id="aqt:FN924_04290"/>
<evidence type="ECO:0000313" key="3">
    <source>
        <dbReference type="Proteomes" id="UP000315215"/>
    </source>
</evidence>
<protein>
    <submittedName>
        <fullName evidence="2">VanY-A/VanY-F/VanY-M family D-Ala-D-Ala carboxypeptidase</fullName>
    </submittedName>
</protein>
<keyword evidence="3" id="KW-1185">Reference proteome</keyword>
<dbReference type="GO" id="GO:0006508">
    <property type="term" value="P:proteolysis"/>
    <property type="evidence" value="ECO:0007669"/>
    <property type="project" value="InterPro"/>
</dbReference>
<proteinExistence type="predicted"/>
<accession>A0A516KDH8</accession>
<dbReference type="InterPro" id="IPR009045">
    <property type="entry name" value="Zn_M74/Hedgehog-like"/>
</dbReference>
<name>A0A516KDH8_9BACI</name>
<feature type="domain" description="D-alanyl-D-alanine carboxypeptidase-like core" evidence="1">
    <location>
        <begin position="99"/>
        <end position="213"/>
    </location>
</feature>
<dbReference type="AlphaFoldDB" id="A0A516KDH8"/>
<organism evidence="2 3">
    <name type="scientific">Radiobacillus deserti</name>
    <dbReference type="NCBI Taxonomy" id="2594883"/>
    <lineage>
        <taxon>Bacteria</taxon>
        <taxon>Bacillati</taxon>
        <taxon>Bacillota</taxon>
        <taxon>Bacilli</taxon>
        <taxon>Bacillales</taxon>
        <taxon>Bacillaceae</taxon>
        <taxon>Radiobacillus</taxon>
    </lineage>
</organism>
<dbReference type="NCBIfam" id="NF000472">
    <property type="entry name" value="vanY_AFMPt"/>
    <property type="match status" value="1"/>
</dbReference>
<reference evidence="2 3" key="1">
    <citation type="submission" date="2019-07" db="EMBL/GenBank/DDBJ databases">
        <authorList>
            <person name="Li J."/>
        </authorList>
    </citation>
    <scope>NUCLEOTIDE SEQUENCE [LARGE SCALE GENOMIC DNA]</scope>
    <source>
        <strain evidence="2 3">TKL69</strain>
    </source>
</reference>
<dbReference type="Gene3D" id="3.30.200.180">
    <property type="match status" value="1"/>
</dbReference>
<dbReference type="Gene3D" id="3.30.1380.10">
    <property type="match status" value="1"/>
</dbReference>
<dbReference type="CDD" id="cd14852">
    <property type="entry name" value="LD-carboxypeptidase"/>
    <property type="match status" value="1"/>
</dbReference>
<evidence type="ECO:0000313" key="2">
    <source>
        <dbReference type="EMBL" id="QDP39463.1"/>
    </source>
</evidence>
<dbReference type="Proteomes" id="UP000315215">
    <property type="component" value="Chromosome"/>
</dbReference>
<keyword evidence="2" id="KW-0121">Carboxypeptidase</keyword>
<keyword evidence="2" id="KW-0645">Protease</keyword>
<dbReference type="InterPro" id="IPR052179">
    <property type="entry name" value="DD-CPase-like"/>
</dbReference>
<dbReference type="GO" id="GO:0004180">
    <property type="term" value="F:carboxypeptidase activity"/>
    <property type="evidence" value="ECO:0007669"/>
    <property type="project" value="UniProtKB-KW"/>
</dbReference>
<dbReference type="PANTHER" id="PTHR34385:SF1">
    <property type="entry name" value="PEPTIDOGLYCAN L-ALANYL-D-GLUTAMATE ENDOPEPTIDASE CWLK"/>
    <property type="match status" value="1"/>
</dbReference>